<evidence type="ECO:0000256" key="2">
    <source>
        <dbReference type="ARBA" id="ARBA00009069"/>
    </source>
</evidence>
<evidence type="ECO:0000256" key="3">
    <source>
        <dbReference type="ARBA" id="ARBA00022490"/>
    </source>
</evidence>
<comment type="similarity">
    <text evidence="2">Belongs to the SVF1 family.</text>
</comment>
<dbReference type="InterPro" id="IPR033394">
    <property type="entry name" value="Svf1-like_C"/>
</dbReference>
<dbReference type="GO" id="GO:0006979">
    <property type="term" value="P:response to oxidative stress"/>
    <property type="evidence" value="ECO:0007669"/>
    <property type="project" value="InterPro"/>
</dbReference>
<dbReference type="PANTHER" id="PTHR47107:SF1">
    <property type="entry name" value="CERAMIDE-BINDING PROTEIN SVF1-RELATED"/>
    <property type="match status" value="1"/>
</dbReference>
<dbReference type="Pfam" id="PF08622">
    <property type="entry name" value="Svf1"/>
    <property type="match status" value="1"/>
</dbReference>
<proteinExistence type="inferred from homology"/>
<gene>
    <name evidence="6" type="ORF">HYFRA_00005217</name>
</gene>
<evidence type="ECO:0000313" key="7">
    <source>
        <dbReference type="Proteomes" id="UP000696280"/>
    </source>
</evidence>
<dbReference type="Proteomes" id="UP000696280">
    <property type="component" value="Unassembled WGS sequence"/>
</dbReference>
<evidence type="ECO:0000259" key="5">
    <source>
        <dbReference type="Pfam" id="PF17187"/>
    </source>
</evidence>
<name>A0A9N9LAQ3_9HELO</name>
<dbReference type="EMBL" id="CAJVRL010000127">
    <property type="protein sequence ID" value="CAG8962169.1"/>
    <property type="molecule type" value="Genomic_DNA"/>
</dbReference>
<dbReference type="AlphaFoldDB" id="A0A9N9LAQ3"/>
<dbReference type="OrthoDB" id="2590239at2759"/>
<feature type="domain" description="Svf1-like N-terminal" evidence="4">
    <location>
        <begin position="55"/>
        <end position="215"/>
    </location>
</feature>
<reference evidence="6" key="1">
    <citation type="submission" date="2021-07" db="EMBL/GenBank/DDBJ databases">
        <authorList>
            <person name="Durling M."/>
        </authorList>
    </citation>
    <scope>NUCLEOTIDE SEQUENCE</scope>
</reference>
<accession>A0A9N9LAQ3</accession>
<dbReference type="GO" id="GO:0005737">
    <property type="term" value="C:cytoplasm"/>
    <property type="evidence" value="ECO:0007669"/>
    <property type="project" value="UniProtKB-SubCell"/>
</dbReference>
<keyword evidence="3" id="KW-0963">Cytoplasm</keyword>
<evidence type="ECO:0000259" key="4">
    <source>
        <dbReference type="Pfam" id="PF08622"/>
    </source>
</evidence>
<feature type="domain" description="Svf1-like C-terminal" evidence="5">
    <location>
        <begin position="217"/>
        <end position="378"/>
    </location>
</feature>
<dbReference type="Pfam" id="PF17187">
    <property type="entry name" value="Svf1_C"/>
    <property type="match status" value="1"/>
</dbReference>
<evidence type="ECO:0008006" key="8">
    <source>
        <dbReference type="Google" id="ProtNLM"/>
    </source>
</evidence>
<dbReference type="InterPro" id="IPR013931">
    <property type="entry name" value="Svf1-like_N"/>
</dbReference>
<dbReference type="SUPFAM" id="SSF159245">
    <property type="entry name" value="AttH-like"/>
    <property type="match status" value="1"/>
</dbReference>
<keyword evidence="7" id="KW-1185">Reference proteome</keyword>
<organism evidence="6 7">
    <name type="scientific">Hymenoscyphus fraxineus</name>
    <dbReference type="NCBI Taxonomy" id="746836"/>
    <lineage>
        <taxon>Eukaryota</taxon>
        <taxon>Fungi</taxon>
        <taxon>Dikarya</taxon>
        <taxon>Ascomycota</taxon>
        <taxon>Pezizomycotina</taxon>
        <taxon>Leotiomycetes</taxon>
        <taxon>Helotiales</taxon>
        <taxon>Helotiaceae</taxon>
        <taxon>Hymenoscyphus</taxon>
    </lineage>
</organism>
<comment type="caution">
    <text evidence="6">The sequence shown here is derived from an EMBL/GenBank/DDBJ whole genome shotgun (WGS) entry which is preliminary data.</text>
</comment>
<evidence type="ECO:0000313" key="6">
    <source>
        <dbReference type="EMBL" id="CAG8962169.1"/>
    </source>
</evidence>
<dbReference type="PANTHER" id="PTHR47107">
    <property type="entry name" value="SVF1-LIKE PROTEIN YDR222W-RELATED"/>
    <property type="match status" value="1"/>
</dbReference>
<evidence type="ECO:0000256" key="1">
    <source>
        <dbReference type="ARBA" id="ARBA00004496"/>
    </source>
</evidence>
<comment type="subcellular location">
    <subcellularLocation>
        <location evidence="1">Cytoplasm</location>
    </subcellularLocation>
</comment>
<sequence length="380" mass="41812">MMNWAKAALANVAGTAEPIYGPGAIHSVAKQAETTPYSEVKRSDLKWEAMESTCVETQSFYLMADSGHLGLAQVIYSNVAGIRTTCQFNCKIFYPKSENKPNLWSSDQLRDVDFSEDKNSFYAHDCAIDMSEDGNSYTIKSMTNPNSIVNLTVTRTAPGFQVGKDGKTLYGTDPKAPWGTMRHIFWPRNKLEGSIMTKDGPIDFKGKALFIHALQGMKPHHAAAKWTFVNFQGPKYSGIMMEYQTPPSYGSTLVNVGGIATDTEIVTAGSSNKVTHTKVKADADNDWPAPEALKIEWNGKDKDGKKVEALMEGSLEERRDRVDVMAEVPGFVKTIVASAAGTKPYIYQYSPSTISLKVKIGEEETTEAGFLFSEATFICE</sequence>
<protein>
    <recommendedName>
        <fullName evidence="8">Survival factor 1</fullName>
    </recommendedName>
</protein>
<dbReference type="InterPro" id="IPR051385">
    <property type="entry name" value="Ceramide-binding_SVF1"/>
</dbReference>